<dbReference type="AlphaFoldDB" id="A0AAV2MXC7"/>
<gene>
    <name evidence="2" type="ORF">LPLAT_LOCUS5573</name>
</gene>
<protein>
    <submittedName>
        <fullName evidence="2">Uncharacterized protein</fullName>
    </submittedName>
</protein>
<dbReference type="Proteomes" id="UP001497644">
    <property type="component" value="Unassembled WGS sequence"/>
</dbReference>
<feature type="compositionally biased region" description="Polar residues" evidence="1">
    <location>
        <begin position="113"/>
        <end position="147"/>
    </location>
</feature>
<reference evidence="2" key="1">
    <citation type="submission" date="2024-04" db="EMBL/GenBank/DDBJ databases">
        <authorList>
            <consortium name="Molecular Ecology Group"/>
        </authorList>
    </citation>
    <scope>NUCLEOTIDE SEQUENCE</scope>
</reference>
<organism evidence="2 3">
    <name type="scientific">Lasius platythorax</name>
    <dbReference type="NCBI Taxonomy" id="488582"/>
    <lineage>
        <taxon>Eukaryota</taxon>
        <taxon>Metazoa</taxon>
        <taxon>Ecdysozoa</taxon>
        <taxon>Arthropoda</taxon>
        <taxon>Hexapoda</taxon>
        <taxon>Insecta</taxon>
        <taxon>Pterygota</taxon>
        <taxon>Neoptera</taxon>
        <taxon>Endopterygota</taxon>
        <taxon>Hymenoptera</taxon>
        <taxon>Apocrita</taxon>
        <taxon>Aculeata</taxon>
        <taxon>Formicoidea</taxon>
        <taxon>Formicidae</taxon>
        <taxon>Formicinae</taxon>
        <taxon>Lasius</taxon>
        <taxon>Lasius</taxon>
    </lineage>
</organism>
<evidence type="ECO:0000313" key="3">
    <source>
        <dbReference type="Proteomes" id="UP001497644"/>
    </source>
</evidence>
<evidence type="ECO:0000256" key="1">
    <source>
        <dbReference type="SAM" id="MobiDB-lite"/>
    </source>
</evidence>
<comment type="caution">
    <text evidence="2">The sequence shown here is derived from an EMBL/GenBank/DDBJ whole genome shotgun (WGS) entry which is preliminary data.</text>
</comment>
<name>A0AAV2MXC7_9HYME</name>
<dbReference type="EMBL" id="CAXIPU020000450">
    <property type="protein sequence ID" value="CAL1672169.1"/>
    <property type="molecule type" value="Genomic_DNA"/>
</dbReference>
<sequence length="147" mass="16228">MCELFNQLTKARKTFIFSLDKKAKAVLENSKVGEFLFGSELSQRIKTAVGRKIRSIIEIPSDREEVDLQGCVSFKLERPVCNVPRPGSDGLQETKLSKTLSAEIIRARRKSPVNESGPSTSSINNATVEPSTSSSKINQEVSNLQDD</sequence>
<proteinExistence type="predicted"/>
<keyword evidence="3" id="KW-1185">Reference proteome</keyword>
<feature type="region of interest" description="Disordered" evidence="1">
    <location>
        <begin position="107"/>
        <end position="147"/>
    </location>
</feature>
<accession>A0AAV2MXC7</accession>
<evidence type="ECO:0000313" key="2">
    <source>
        <dbReference type="EMBL" id="CAL1672169.1"/>
    </source>
</evidence>